<evidence type="ECO:0000256" key="7">
    <source>
        <dbReference type="ARBA" id="ARBA00042988"/>
    </source>
</evidence>
<evidence type="ECO:0000256" key="2">
    <source>
        <dbReference type="ARBA" id="ARBA00023002"/>
    </source>
</evidence>
<protein>
    <recommendedName>
        <fullName evidence="5">Trans-1,2-dihydrobenzene-1,2-diol dehydrogenase</fullName>
        <ecNumber evidence="4">1.1.1.179</ecNumber>
        <ecNumber evidence="3">1.3.1.20</ecNumber>
    </recommendedName>
    <alternativeName>
        <fullName evidence="8">D-xylose 1-dehydrogenase</fullName>
    </alternativeName>
    <alternativeName>
        <fullName evidence="7">D-xylose-NADP dehydrogenase</fullName>
    </alternativeName>
    <alternativeName>
        <fullName evidence="6">Dimeric dihydrodiol dehydrogenase</fullName>
    </alternativeName>
</protein>
<comment type="catalytic activity">
    <reaction evidence="9">
        <text>(1R,2R)-1,2-dihydrobenzene-1,2-diol + NADP(+) = catechol + NADPH + H(+)</text>
        <dbReference type="Rhea" id="RHEA:16729"/>
        <dbReference type="ChEBI" id="CHEBI:10702"/>
        <dbReference type="ChEBI" id="CHEBI:15378"/>
        <dbReference type="ChEBI" id="CHEBI:18135"/>
        <dbReference type="ChEBI" id="CHEBI:57783"/>
        <dbReference type="ChEBI" id="CHEBI:58349"/>
        <dbReference type="EC" id="1.3.1.20"/>
    </reaction>
</comment>
<evidence type="ECO:0000259" key="12">
    <source>
        <dbReference type="Pfam" id="PF22725"/>
    </source>
</evidence>
<evidence type="ECO:0000256" key="10">
    <source>
        <dbReference type="ARBA" id="ARBA00049233"/>
    </source>
</evidence>
<dbReference type="Gene3D" id="3.40.50.720">
    <property type="entry name" value="NAD(P)-binding Rossmann-like Domain"/>
    <property type="match status" value="1"/>
</dbReference>
<dbReference type="Pfam" id="PF22725">
    <property type="entry name" value="GFO_IDH_MocA_C3"/>
    <property type="match status" value="1"/>
</dbReference>
<evidence type="ECO:0000313" key="13">
    <source>
        <dbReference type="EMBL" id="KAJ3639971.1"/>
    </source>
</evidence>
<feature type="domain" description="GFO/IDH/MocA-like oxidoreductase" evidence="12">
    <location>
        <begin position="132"/>
        <end position="248"/>
    </location>
</feature>
<reference evidence="13" key="1">
    <citation type="journal article" date="2023" name="G3 (Bethesda)">
        <title>Whole genome assemblies of Zophobas morio and Tenebrio molitor.</title>
        <authorList>
            <person name="Kaur S."/>
            <person name="Stinson S.A."/>
            <person name="diCenzo G.C."/>
        </authorList>
    </citation>
    <scope>NUCLEOTIDE SEQUENCE</scope>
    <source>
        <strain evidence="13">QUZm001</strain>
    </source>
</reference>
<comment type="similarity">
    <text evidence="1">Belongs to the Gfo/Idh/MocA family.</text>
</comment>
<dbReference type="Proteomes" id="UP001168821">
    <property type="component" value="Unassembled WGS sequence"/>
</dbReference>
<gene>
    <name evidence="13" type="ORF">Zmor_003297</name>
</gene>
<evidence type="ECO:0000256" key="9">
    <source>
        <dbReference type="ARBA" id="ARBA00047423"/>
    </source>
</evidence>
<dbReference type="Gene3D" id="3.30.360.10">
    <property type="entry name" value="Dihydrodipicolinate Reductase, domain 2"/>
    <property type="match status" value="1"/>
</dbReference>
<dbReference type="Pfam" id="PF01408">
    <property type="entry name" value="GFO_IDH_MocA"/>
    <property type="match status" value="1"/>
</dbReference>
<dbReference type="GO" id="GO:0047115">
    <property type="term" value="F:trans-1,2-dihydrobenzene-1,2-diol dehydrogenase activity"/>
    <property type="evidence" value="ECO:0007669"/>
    <property type="project" value="UniProtKB-EC"/>
</dbReference>
<dbReference type="SUPFAM" id="SSF55347">
    <property type="entry name" value="Glyceraldehyde-3-phosphate dehydrogenase-like, C-terminal domain"/>
    <property type="match status" value="1"/>
</dbReference>
<accession>A0AA38HMR5</accession>
<feature type="domain" description="Gfo/Idh/MocA-like oxidoreductase N-terminal" evidence="11">
    <location>
        <begin position="4"/>
        <end position="121"/>
    </location>
</feature>
<dbReference type="EC" id="1.1.1.179" evidence="4"/>
<comment type="caution">
    <text evidence="13">The sequence shown here is derived from an EMBL/GenBank/DDBJ whole genome shotgun (WGS) entry which is preliminary data.</text>
</comment>
<name>A0AA38HMR5_9CUCU</name>
<dbReference type="EMBL" id="JALNTZ010000010">
    <property type="protein sequence ID" value="KAJ3639971.1"/>
    <property type="molecule type" value="Genomic_DNA"/>
</dbReference>
<dbReference type="AlphaFoldDB" id="A0AA38HMR5"/>
<dbReference type="InterPro" id="IPR000683">
    <property type="entry name" value="Gfo/Idh/MocA-like_OxRdtase_N"/>
</dbReference>
<comment type="catalytic activity">
    <reaction evidence="10">
        <text>D-xylose + NADP(+) = D-xylono-1,5-lactone + NADPH + H(+)</text>
        <dbReference type="Rhea" id="RHEA:22000"/>
        <dbReference type="ChEBI" id="CHEBI:15378"/>
        <dbReference type="ChEBI" id="CHEBI:15867"/>
        <dbReference type="ChEBI" id="CHEBI:53455"/>
        <dbReference type="ChEBI" id="CHEBI:57783"/>
        <dbReference type="ChEBI" id="CHEBI:58349"/>
        <dbReference type="EC" id="1.1.1.179"/>
    </reaction>
</comment>
<dbReference type="SUPFAM" id="SSF51735">
    <property type="entry name" value="NAD(P)-binding Rossmann-fold domains"/>
    <property type="match status" value="1"/>
</dbReference>
<evidence type="ECO:0000259" key="11">
    <source>
        <dbReference type="Pfam" id="PF01408"/>
    </source>
</evidence>
<dbReference type="EC" id="1.3.1.20" evidence="3"/>
<proteinExistence type="inferred from homology"/>
<organism evidence="13 14">
    <name type="scientific">Zophobas morio</name>
    <dbReference type="NCBI Taxonomy" id="2755281"/>
    <lineage>
        <taxon>Eukaryota</taxon>
        <taxon>Metazoa</taxon>
        <taxon>Ecdysozoa</taxon>
        <taxon>Arthropoda</taxon>
        <taxon>Hexapoda</taxon>
        <taxon>Insecta</taxon>
        <taxon>Pterygota</taxon>
        <taxon>Neoptera</taxon>
        <taxon>Endopterygota</taxon>
        <taxon>Coleoptera</taxon>
        <taxon>Polyphaga</taxon>
        <taxon>Cucujiformia</taxon>
        <taxon>Tenebrionidae</taxon>
        <taxon>Zophobas</taxon>
    </lineage>
</organism>
<dbReference type="InterPro" id="IPR050984">
    <property type="entry name" value="Gfo/Idh/MocA_domain"/>
</dbReference>
<evidence type="ECO:0000256" key="4">
    <source>
        <dbReference type="ARBA" id="ARBA00038984"/>
    </source>
</evidence>
<sequence length="333" mass="37176">MALKWGIVSAGRICHDFVTAVQTYPETDHKIVAIGARSLDSAQKFATEHNIPKAYGGYEGLAKDKNVDIVYLGNLNPQHFEVSKLMLENGKHVLCEKPFTMNEKQTRALVGIAQRKKLFLMEAVWSRCFPAYKEMKRLLDSGAIGDVLFASIHFGHALQHVDRLKAVELGGGAILDLGVYILQFQQYVFRGLRPIKIAINGQLNDQKTDESAAAIITYPEGKMAVVSTSARISLPNEGIVVGTKGTIRMPDFWCPTKLITPEKTYEYELPQTPVPFFHKNSAGLAYQAEEARQCIKAGKIESLHMPHQESIELAQLMDLMRKEVGVVFPQDFE</sequence>
<evidence type="ECO:0000256" key="5">
    <source>
        <dbReference type="ARBA" id="ARBA00040603"/>
    </source>
</evidence>
<dbReference type="GO" id="GO:0047837">
    <property type="term" value="F:D-xylose 1-dehydrogenase (NADP+) activity"/>
    <property type="evidence" value="ECO:0007669"/>
    <property type="project" value="UniProtKB-EC"/>
</dbReference>
<dbReference type="GO" id="GO:0000166">
    <property type="term" value="F:nucleotide binding"/>
    <property type="evidence" value="ECO:0007669"/>
    <property type="project" value="InterPro"/>
</dbReference>
<evidence type="ECO:0000256" key="8">
    <source>
        <dbReference type="ARBA" id="ARBA00043025"/>
    </source>
</evidence>
<dbReference type="PANTHER" id="PTHR22604">
    <property type="entry name" value="OXIDOREDUCTASES"/>
    <property type="match status" value="1"/>
</dbReference>
<dbReference type="InterPro" id="IPR055170">
    <property type="entry name" value="GFO_IDH_MocA-like_dom"/>
</dbReference>
<evidence type="ECO:0000256" key="3">
    <source>
        <dbReference type="ARBA" id="ARBA00038853"/>
    </source>
</evidence>
<dbReference type="InterPro" id="IPR036291">
    <property type="entry name" value="NAD(P)-bd_dom_sf"/>
</dbReference>
<dbReference type="PANTHER" id="PTHR22604:SF105">
    <property type="entry name" value="TRANS-1,2-DIHYDROBENZENE-1,2-DIOL DEHYDROGENASE"/>
    <property type="match status" value="1"/>
</dbReference>
<evidence type="ECO:0000313" key="14">
    <source>
        <dbReference type="Proteomes" id="UP001168821"/>
    </source>
</evidence>
<keyword evidence="2" id="KW-0560">Oxidoreductase</keyword>
<evidence type="ECO:0000256" key="1">
    <source>
        <dbReference type="ARBA" id="ARBA00010928"/>
    </source>
</evidence>
<evidence type="ECO:0000256" key="6">
    <source>
        <dbReference type="ARBA" id="ARBA00042926"/>
    </source>
</evidence>
<keyword evidence="14" id="KW-1185">Reference proteome</keyword>